<proteinExistence type="predicted"/>
<dbReference type="EMBL" id="JBHSWT010000681">
    <property type="protein sequence ID" value="MFC6772191.1"/>
    <property type="molecule type" value="Genomic_DNA"/>
</dbReference>
<reference evidence="2 3" key="1">
    <citation type="journal article" date="2019" name="Int. J. Syst. Evol. Microbiol.">
        <title>The Global Catalogue of Microorganisms (GCM) 10K type strain sequencing project: providing services to taxonomists for standard genome sequencing and annotation.</title>
        <authorList>
            <consortium name="The Broad Institute Genomics Platform"/>
            <consortium name="The Broad Institute Genome Sequencing Center for Infectious Disease"/>
            <person name="Wu L."/>
            <person name="Ma J."/>
        </authorList>
    </citation>
    <scope>NUCLEOTIDE SEQUENCE [LARGE SCALE GENOMIC DNA]</scope>
    <source>
        <strain evidence="2 3">PJ61</strain>
    </source>
</reference>
<evidence type="ECO:0000313" key="2">
    <source>
        <dbReference type="EMBL" id="MFC6772191.1"/>
    </source>
</evidence>
<protein>
    <submittedName>
        <fullName evidence="2">KEOPS complex subunit Pcc1</fullName>
    </submittedName>
</protein>
<dbReference type="AlphaFoldDB" id="A0ABD5T7Q5"/>
<evidence type="ECO:0000256" key="1">
    <source>
        <dbReference type="SAM" id="MobiDB-lite"/>
    </source>
</evidence>
<organism evidence="2 3">
    <name type="scientific">Halorubrum pallidum</name>
    <dbReference type="NCBI Taxonomy" id="1526114"/>
    <lineage>
        <taxon>Archaea</taxon>
        <taxon>Methanobacteriati</taxon>
        <taxon>Methanobacteriota</taxon>
        <taxon>Stenosarchaea group</taxon>
        <taxon>Halobacteria</taxon>
        <taxon>Halobacteriales</taxon>
        <taxon>Haloferacaceae</taxon>
        <taxon>Halorubrum</taxon>
    </lineage>
</organism>
<feature type="non-terminal residue" evidence="2">
    <location>
        <position position="1"/>
    </location>
</feature>
<dbReference type="NCBIfam" id="NF011470">
    <property type="entry name" value="PRK14887.1"/>
    <property type="match status" value="1"/>
</dbReference>
<evidence type="ECO:0000313" key="3">
    <source>
        <dbReference type="Proteomes" id="UP001596274"/>
    </source>
</evidence>
<name>A0ABD5T7Q5_9EURY</name>
<sequence>MTTRVDGDAITCEIERAKTGGLNATADDYVVNLHVADRIAERARAHLAAGDSHAETDTEDGTNAADTEDTSNT</sequence>
<accession>A0ABD5T7Q5</accession>
<dbReference type="Proteomes" id="UP001596274">
    <property type="component" value="Unassembled WGS sequence"/>
</dbReference>
<gene>
    <name evidence="2" type="ORF">ACFQDD_11810</name>
</gene>
<comment type="caution">
    <text evidence="2">The sequence shown here is derived from an EMBL/GenBank/DDBJ whole genome shotgun (WGS) entry which is preliminary data.</text>
</comment>
<keyword evidence="3" id="KW-1185">Reference proteome</keyword>
<feature type="region of interest" description="Disordered" evidence="1">
    <location>
        <begin position="46"/>
        <end position="73"/>
    </location>
</feature>